<protein>
    <submittedName>
        <fullName evidence="1">Uncharacterized protein</fullName>
    </submittedName>
</protein>
<accession>A0AAC9Z528</accession>
<proteinExistence type="predicted"/>
<dbReference type="RefSeq" id="WP_095920135.1">
    <property type="nucleotide sequence ID" value="NZ_CP022389.1"/>
</dbReference>
<organism evidence="1 2">
    <name type="scientific">Capnocytophaga canimorsus</name>
    <dbReference type="NCBI Taxonomy" id="28188"/>
    <lineage>
        <taxon>Bacteria</taxon>
        <taxon>Pseudomonadati</taxon>
        <taxon>Bacteroidota</taxon>
        <taxon>Flavobacteriia</taxon>
        <taxon>Flavobacteriales</taxon>
        <taxon>Flavobacteriaceae</taxon>
        <taxon>Capnocytophaga</taxon>
    </lineage>
</organism>
<name>A0AAC9Z528_9FLAO</name>
<dbReference type="Proteomes" id="UP000243753">
    <property type="component" value="Chromosome"/>
</dbReference>
<dbReference type="AlphaFoldDB" id="A0AAC9Z528"/>
<dbReference type="EMBL" id="CP022389">
    <property type="protein sequence ID" value="ATA94705.1"/>
    <property type="molecule type" value="Genomic_DNA"/>
</dbReference>
<gene>
    <name evidence="1" type="ORF">CGC54_10365</name>
</gene>
<evidence type="ECO:0000313" key="1">
    <source>
        <dbReference type="EMBL" id="ATA94705.1"/>
    </source>
</evidence>
<reference evidence="2" key="1">
    <citation type="submission" date="2017-06" db="EMBL/GenBank/DDBJ databases">
        <title>Capnocytophaga spp. assemblies.</title>
        <authorList>
            <person name="Gulvik C.A."/>
        </authorList>
    </citation>
    <scope>NUCLEOTIDE SEQUENCE [LARGE SCALE GENOMIC DNA]</scope>
    <source>
        <strain evidence="2">H3936</strain>
    </source>
</reference>
<evidence type="ECO:0000313" key="2">
    <source>
        <dbReference type="Proteomes" id="UP000243753"/>
    </source>
</evidence>
<sequence>MESPYDKFILLLKKFEKKNKIQILHRGFSKEYGFQKFNLNPEYNTLKQFGENLFFFGEKSKNFIVEDKSIKFRINDISRDVFERIFNIFLDLSSENILPEFYEKNTNNFNYFVLKNKNEFLNKVEQLGEKCKMFLRNHYFSILHQLDKNDFKDVSLFLSSANEESTANRFALKSGIVINFWKWNNKPINKCNLGDLPYFKGVPFDDENEESILGVIFPHYIYSFECEGKIFINPNIPDIYDEDIYEFLLYTGFEIDQSNFDEKLKKMTSYQSYLENIGNNLVEKN</sequence>